<evidence type="ECO:0000259" key="3">
    <source>
        <dbReference type="Pfam" id="PF26366"/>
    </source>
</evidence>
<evidence type="ECO:0000256" key="2">
    <source>
        <dbReference type="SAM" id="Phobius"/>
    </source>
</evidence>
<dbReference type="EMBL" id="FNPZ01000003">
    <property type="protein sequence ID" value="SDZ28799.1"/>
    <property type="molecule type" value="Genomic_DNA"/>
</dbReference>
<evidence type="ECO:0000313" key="5">
    <source>
        <dbReference type="Proteomes" id="UP000198891"/>
    </source>
</evidence>
<dbReference type="Pfam" id="PF26366">
    <property type="entry name" value="DUF8094"/>
    <property type="match status" value="1"/>
</dbReference>
<reference evidence="4 5" key="1">
    <citation type="submission" date="2016-10" db="EMBL/GenBank/DDBJ databases">
        <authorList>
            <person name="de Groot N.N."/>
        </authorList>
    </citation>
    <scope>NUCLEOTIDE SEQUENCE [LARGE SCALE GENOMIC DNA]</scope>
    <source>
        <strain evidence="4 5">CGMCC 4.3491</strain>
    </source>
</reference>
<dbReference type="Proteomes" id="UP000198891">
    <property type="component" value="Unassembled WGS sequence"/>
</dbReference>
<evidence type="ECO:0000256" key="1">
    <source>
        <dbReference type="SAM" id="MobiDB-lite"/>
    </source>
</evidence>
<feature type="compositionally biased region" description="Basic residues" evidence="1">
    <location>
        <begin position="207"/>
        <end position="223"/>
    </location>
</feature>
<keyword evidence="2" id="KW-0812">Transmembrane</keyword>
<dbReference type="InterPro" id="IPR058407">
    <property type="entry name" value="DUF8094"/>
</dbReference>
<evidence type="ECO:0000313" key="4">
    <source>
        <dbReference type="EMBL" id="SDZ28799.1"/>
    </source>
</evidence>
<dbReference type="RefSeq" id="WP_092555277.1">
    <property type="nucleotide sequence ID" value="NZ_FNPZ01000003.1"/>
</dbReference>
<keyword evidence="5" id="KW-1185">Reference proteome</keyword>
<keyword evidence="2" id="KW-0472">Membrane</keyword>
<accession>A0A1H3RV63</accession>
<protein>
    <recommendedName>
        <fullName evidence="3">DUF8094 domain-containing protein</fullName>
    </recommendedName>
</protein>
<keyword evidence="2" id="KW-1133">Transmembrane helix</keyword>
<proteinExistence type="predicted"/>
<dbReference type="OrthoDB" id="3265533at2"/>
<feature type="domain" description="DUF8094" evidence="3">
    <location>
        <begin position="308"/>
        <end position="603"/>
    </location>
</feature>
<organism evidence="4 5">
    <name type="scientific">Herbiconiux ginsengi</name>
    <dbReference type="NCBI Taxonomy" id="381665"/>
    <lineage>
        <taxon>Bacteria</taxon>
        <taxon>Bacillati</taxon>
        <taxon>Actinomycetota</taxon>
        <taxon>Actinomycetes</taxon>
        <taxon>Micrococcales</taxon>
        <taxon>Microbacteriaceae</taxon>
        <taxon>Herbiconiux</taxon>
    </lineage>
</organism>
<gene>
    <name evidence="4" type="ORF">SAMN05216554_3053</name>
</gene>
<feature type="region of interest" description="Disordered" evidence="1">
    <location>
        <begin position="207"/>
        <end position="229"/>
    </location>
</feature>
<name>A0A1H3RV63_9MICO</name>
<feature type="region of interest" description="Disordered" evidence="1">
    <location>
        <begin position="275"/>
        <end position="309"/>
    </location>
</feature>
<feature type="transmembrane region" description="Helical" evidence="2">
    <location>
        <begin position="241"/>
        <end position="259"/>
    </location>
</feature>
<feature type="transmembrane region" description="Helical" evidence="2">
    <location>
        <begin position="177"/>
        <end position="201"/>
    </location>
</feature>
<dbReference type="STRING" id="381665.SAMN05216554_3053"/>
<dbReference type="AlphaFoldDB" id="A0A1H3RV63"/>
<sequence>MRFIFAIFAFIIATALIGVGVAQRTVFLPPSTVASSVTLDGDEAYALIDSSALTAHTGKQTIVLTGSDTVFAAYGRTADVEAWLDGSEYASIGYDADSGELTSTTVPANPDAADNVASGSANPANSDLWLEQFTADDAMYRTLALPAGYSMIVASDGTQPAPTQIRLSWPIPNATPWVGPLIVAGVAFLLAGLVLLVLGLLHMRRSQRPRRKPPALPKGKRFSSSRTNAIESGVKRGRRSIAPAIAVPVVLVSLLALSGCSADYWPQAAAPATDAATAPATPDASSDGAAATPDPDAPVAVDDADNAPTPAVTETQLEGIVANISSVTAEADAASNKDQLAGRFTGPALELRSATYAIRAGYPEYPAPQAIPAGPLQVVLPQATDSWPKSVFTIVQGDDTSVPPVALMLVQETPRSNYKVYYEITLEPDTSLPPVAAASVGTTRLPLDTKLLTMTPDQLKTAYADILSVGDASQYIDQIDATGDTLRTQVGVDYKNAKKAGIGSSATIDFAQVAGTGQSIALATSDSGALVAVDLRESETAKPVESGATVSAEGAVKALSGITETAKGVEATYGYQLLFYIPPFGDPGKAELLGFSQGLVQAKELP</sequence>